<organism evidence="7 8">
    <name type="scientific">Porcisia hertigi</name>
    <dbReference type="NCBI Taxonomy" id="2761500"/>
    <lineage>
        <taxon>Eukaryota</taxon>
        <taxon>Discoba</taxon>
        <taxon>Euglenozoa</taxon>
        <taxon>Kinetoplastea</taxon>
        <taxon>Metakinetoplastina</taxon>
        <taxon>Trypanosomatida</taxon>
        <taxon>Trypanosomatidae</taxon>
        <taxon>Leishmaniinae</taxon>
        <taxon>Porcisia</taxon>
    </lineage>
</organism>
<dbReference type="GO" id="GO:0003682">
    <property type="term" value="F:chromatin binding"/>
    <property type="evidence" value="ECO:0007669"/>
    <property type="project" value="TreeGrafter"/>
</dbReference>
<feature type="region of interest" description="Disordered" evidence="5">
    <location>
        <begin position="133"/>
        <end position="167"/>
    </location>
</feature>
<proteinExistence type="inferred from homology"/>
<keyword evidence="3" id="KW-0862">Zinc</keyword>
<evidence type="ECO:0000313" key="7">
    <source>
        <dbReference type="EMBL" id="KAG5509503.1"/>
    </source>
</evidence>
<feature type="compositionally biased region" description="Low complexity" evidence="5">
    <location>
        <begin position="532"/>
        <end position="555"/>
    </location>
</feature>
<feature type="domain" description="MYST-type HAT" evidence="6">
    <location>
        <begin position="186"/>
        <end position="500"/>
    </location>
</feature>
<dbReference type="GO" id="GO:0008270">
    <property type="term" value="F:zinc ion binding"/>
    <property type="evidence" value="ECO:0007669"/>
    <property type="project" value="UniProtKB-KW"/>
</dbReference>
<evidence type="ECO:0000256" key="2">
    <source>
        <dbReference type="ARBA" id="ARBA00022771"/>
    </source>
</evidence>
<evidence type="ECO:0000256" key="3">
    <source>
        <dbReference type="ARBA" id="ARBA00022833"/>
    </source>
</evidence>
<dbReference type="EC" id="2.3.1.48" evidence="4"/>
<gene>
    <name evidence="7" type="ORF">JKF63_06208</name>
</gene>
<dbReference type="InterPro" id="IPR002717">
    <property type="entry name" value="HAT_MYST-type"/>
</dbReference>
<dbReference type="Gene3D" id="3.40.630.30">
    <property type="match status" value="1"/>
</dbReference>
<dbReference type="OrthoDB" id="787137at2759"/>
<dbReference type="GO" id="GO:0000785">
    <property type="term" value="C:chromatin"/>
    <property type="evidence" value="ECO:0007669"/>
    <property type="project" value="TreeGrafter"/>
</dbReference>
<dbReference type="GO" id="GO:0004402">
    <property type="term" value="F:histone acetyltransferase activity"/>
    <property type="evidence" value="ECO:0007669"/>
    <property type="project" value="InterPro"/>
</dbReference>
<reference evidence="7 8" key="1">
    <citation type="submission" date="2021-02" db="EMBL/GenBank/DDBJ databases">
        <title>Porcisia hertigi Genome sequencing and assembly.</title>
        <authorList>
            <person name="Almutairi H."/>
            <person name="Gatherer D."/>
        </authorList>
    </citation>
    <scope>NUCLEOTIDE SEQUENCE [LARGE SCALE GENOMIC DNA]</scope>
    <source>
        <strain evidence="7 8">C119</strain>
    </source>
</reference>
<dbReference type="GO" id="GO:0003712">
    <property type="term" value="F:transcription coregulator activity"/>
    <property type="evidence" value="ECO:0007669"/>
    <property type="project" value="TreeGrafter"/>
</dbReference>
<dbReference type="PANTHER" id="PTHR10615">
    <property type="entry name" value="HISTONE ACETYLTRANSFERASE"/>
    <property type="match status" value="1"/>
</dbReference>
<evidence type="ECO:0000259" key="6">
    <source>
        <dbReference type="PROSITE" id="PS51726"/>
    </source>
</evidence>
<dbReference type="SUPFAM" id="SSF55729">
    <property type="entry name" value="Acyl-CoA N-acyltransferases (Nat)"/>
    <property type="match status" value="1"/>
</dbReference>
<comment type="catalytic activity">
    <reaction evidence="4">
        <text>L-lysyl-[protein] + acetyl-CoA = N(6)-acetyl-L-lysyl-[protein] + CoA + H(+)</text>
        <dbReference type="Rhea" id="RHEA:45948"/>
        <dbReference type="Rhea" id="RHEA-COMP:9752"/>
        <dbReference type="Rhea" id="RHEA-COMP:10731"/>
        <dbReference type="ChEBI" id="CHEBI:15378"/>
        <dbReference type="ChEBI" id="CHEBI:29969"/>
        <dbReference type="ChEBI" id="CHEBI:57287"/>
        <dbReference type="ChEBI" id="CHEBI:57288"/>
        <dbReference type="ChEBI" id="CHEBI:61930"/>
        <dbReference type="EC" id="2.3.1.48"/>
    </reaction>
</comment>
<keyword evidence="1" id="KW-0808">Transferase</keyword>
<keyword evidence="2" id="KW-0863">Zinc-finger</keyword>
<keyword evidence="4" id="KW-0539">Nucleus</keyword>
<accession>A0A836IZF5</accession>
<comment type="subcellular location">
    <subcellularLocation>
        <location evidence="4">Nucleus</location>
    </subcellularLocation>
</comment>
<evidence type="ECO:0000256" key="4">
    <source>
        <dbReference type="RuleBase" id="RU361211"/>
    </source>
</evidence>
<name>A0A836IZF5_9TRYP</name>
<dbReference type="Pfam" id="PF01853">
    <property type="entry name" value="MOZ_SAS"/>
    <property type="match status" value="2"/>
</dbReference>
<comment type="similarity">
    <text evidence="4">Belongs to the MYST (SAS/MOZ) family.</text>
</comment>
<evidence type="ECO:0000256" key="1">
    <source>
        <dbReference type="ARBA" id="ARBA00022679"/>
    </source>
</evidence>
<keyword evidence="8" id="KW-1185">Reference proteome</keyword>
<dbReference type="Proteomes" id="UP000674318">
    <property type="component" value="Chromosome 13"/>
</dbReference>
<dbReference type="GO" id="GO:0006357">
    <property type="term" value="P:regulation of transcription by RNA polymerase II"/>
    <property type="evidence" value="ECO:0007669"/>
    <property type="project" value="TreeGrafter"/>
</dbReference>
<feature type="region of interest" description="Disordered" evidence="5">
    <location>
        <begin position="506"/>
        <end position="562"/>
    </location>
</feature>
<keyword evidence="2" id="KW-0479">Metal-binding</keyword>
<dbReference type="AlphaFoldDB" id="A0A836IZF5"/>
<protein>
    <recommendedName>
        <fullName evidence="4">Histone acetyltransferase</fullName>
        <ecNumber evidence="4">2.3.1.48</ecNumber>
    </recommendedName>
</protein>
<dbReference type="KEGG" id="phet:94292235"/>
<dbReference type="GeneID" id="94292235"/>
<dbReference type="PROSITE" id="PS51726">
    <property type="entry name" value="MYST_HAT"/>
    <property type="match status" value="1"/>
</dbReference>
<evidence type="ECO:0000313" key="8">
    <source>
        <dbReference type="Proteomes" id="UP000674318"/>
    </source>
</evidence>
<dbReference type="EMBL" id="JAFJZO010000013">
    <property type="protein sequence ID" value="KAG5509503.1"/>
    <property type="molecule type" value="Genomic_DNA"/>
</dbReference>
<dbReference type="InterPro" id="IPR016181">
    <property type="entry name" value="Acyl_CoA_acyltransferase"/>
</dbReference>
<dbReference type="PANTHER" id="PTHR10615:SF161">
    <property type="entry name" value="HISTONE ACETYLTRANSFERASE KAT7"/>
    <property type="match status" value="1"/>
</dbReference>
<evidence type="ECO:0000256" key="5">
    <source>
        <dbReference type="SAM" id="MobiDB-lite"/>
    </source>
</evidence>
<dbReference type="InterPro" id="IPR050603">
    <property type="entry name" value="MYST_HAT"/>
</dbReference>
<dbReference type="GO" id="GO:0005634">
    <property type="term" value="C:nucleus"/>
    <property type="evidence" value="ECO:0007669"/>
    <property type="project" value="UniProtKB-SubCell"/>
</dbReference>
<sequence length="615" mass="67563">MEVGQRCRLCLTDRTFTQGADTSDDVHRGGLSVTGVVVGVRPHAEEPWRRFYYIHCTHVEFSAELARQRRKAEAPSWCGASIGTVGSGTIHSRNELRATNSGFVSSDGYHYRYDGWYEGYALTPLAAPLTTPDDTAAGAPAHSSSAEPSVALPKLGGGEGAESVPSTSLPSVQRCEVAEEWVAAMERDTAVCEVVYLCYAFQPWFPAPFGALQYLALPEADVCHSVYVCHRCLSPFFTREQYYVHLAGEYCRLRAPPGRLIYHDAVAGYKAFLVDGAKNLHYGRCLSLLGKLLIESKLLSNDVDLYEYVVVTVPRASLPYVPAALPTSASNERCGADTPVPLSSEEFRLIARDFDAEDWDGDAVMGYFSRLKHHADHTLSCIVTLPMFQRMRVATFLLDLAYWMTQQRQRLCGCGFCGQSGGAISRPFSPHGQSLLLSYWRRALLRALAEVAPSHRRVSRAMQSEPRFTLAELRAVFDIPIHTDDLKTLLLQSELAFYQPIATNPATAARDDNHDESASPPTSRRRPRRQDTSPTTSVTDSQVSSSRDAFGSTSGRNGGNGGSATRRVCIHSVYSFCPLSQSTVCMCACVMASVLFSPLFLCLPAFLMTPSIASQ</sequence>
<dbReference type="RefSeq" id="XP_067758655.1">
    <property type="nucleotide sequence ID" value="XM_067902158.1"/>
</dbReference>
<comment type="caution">
    <text evidence="7">The sequence shown here is derived from an EMBL/GenBank/DDBJ whole genome shotgun (WGS) entry which is preliminary data.</text>
</comment>